<dbReference type="PANTHER" id="PTHR43272">
    <property type="entry name" value="LONG-CHAIN-FATTY-ACID--COA LIGASE"/>
    <property type="match status" value="1"/>
</dbReference>
<dbReference type="Proteomes" id="UP001075704">
    <property type="component" value="Unassembled WGS sequence"/>
</dbReference>
<keyword evidence="5" id="KW-0436">Ligase</keyword>
<protein>
    <submittedName>
        <fullName evidence="5">Long-chain fatty acid--CoA ligase</fullName>
    </submittedName>
</protein>
<dbReference type="RefSeq" id="WP_220575579.1">
    <property type="nucleotide sequence ID" value="NZ_JAPUAC010000002.1"/>
</dbReference>
<evidence type="ECO:0000256" key="3">
    <source>
        <dbReference type="ARBA" id="ARBA00024484"/>
    </source>
</evidence>
<gene>
    <name evidence="5" type="ORF">O1422_03840</name>
</gene>
<evidence type="ECO:0000313" key="6">
    <source>
        <dbReference type="Proteomes" id="UP001075704"/>
    </source>
</evidence>
<sequence length="554" mass="62684">MKQEQRFIGYIEQSIINNWDANALTDYKGITLQYKDVARKIAKFHIILEMAGIQPGDKIAVCGRNSAHWAVTFLATVTYGAVIVPILHEFKADNIHNIVNHSEAKLLFVGEQVWENLNEDRMPLLEGISSLTDFAPLVSRNNKLTYAHEHRNEIYGQRYPRNFRPEHISYRKEMPEELAVINYTSGTTGYSKGVMLPYRSLWSNIAYCHEMLPVKPGDHIVSMLPMGHVFGMVYDFLYGFSAGAHLYFLTRMPSPKIIAQSFAEIKPRVISCVPLIVEKIIKKDILPKLDNKIGKLLLKVPIVNDKIKAAARQAAMEIFGGNFDEIIIGGAPFNAEVEAFLKQIGFPYTIAYGMTECGPIICSSRWETLKQASCGKATSRMEVKIDSPDPKSIAGEIICKGMNLMLGYYKNPEATSQIIDVNGWLHTGDLATMDSEGYVTVRGRSKNMLLTSSGQNIYPEEIESKFNNMPYVSESLVLLQKDKLVALIYPDFDDAFAHGLSQTDIERMMETNRIELNQQLPSYCQITKIKIHFEEFEKTAKKSIKRFMYQEAKG</sequence>
<dbReference type="PANTHER" id="PTHR43272:SF33">
    <property type="entry name" value="AMP-BINDING DOMAIN-CONTAINING PROTEIN-RELATED"/>
    <property type="match status" value="1"/>
</dbReference>
<dbReference type="GO" id="GO:0005524">
    <property type="term" value="F:ATP binding"/>
    <property type="evidence" value="ECO:0007669"/>
    <property type="project" value="UniProtKB-KW"/>
</dbReference>
<keyword evidence="2" id="KW-0067">ATP-binding</keyword>
<dbReference type="EMBL" id="JAPUAC010000002">
    <property type="protein sequence ID" value="MCZ2653292.1"/>
    <property type="molecule type" value="Genomic_DNA"/>
</dbReference>
<evidence type="ECO:0000259" key="4">
    <source>
        <dbReference type="Pfam" id="PF00501"/>
    </source>
</evidence>
<organism evidence="5 6">
    <name type="scientific">Bacteroides fragilis</name>
    <dbReference type="NCBI Taxonomy" id="817"/>
    <lineage>
        <taxon>Bacteria</taxon>
        <taxon>Pseudomonadati</taxon>
        <taxon>Bacteroidota</taxon>
        <taxon>Bacteroidia</taxon>
        <taxon>Bacteroidales</taxon>
        <taxon>Bacteroidaceae</taxon>
        <taxon>Bacteroides</taxon>
    </lineage>
</organism>
<evidence type="ECO:0000256" key="1">
    <source>
        <dbReference type="ARBA" id="ARBA00022741"/>
    </source>
</evidence>
<dbReference type="Pfam" id="PF00501">
    <property type="entry name" value="AMP-binding"/>
    <property type="match status" value="1"/>
</dbReference>
<feature type="domain" description="AMP-dependent synthetase/ligase" evidence="4">
    <location>
        <begin position="20"/>
        <end position="409"/>
    </location>
</feature>
<dbReference type="CDD" id="cd05914">
    <property type="entry name" value="LC_FACL_like"/>
    <property type="match status" value="1"/>
</dbReference>
<accession>A0ABD4VQT2</accession>
<reference evidence="5" key="1">
    <citation type="submission" date="2022-12" db="EMBL/GenBank/DDBJ databases">
        <title>Development of a Multilocus Sequence Typing Scheme for Bacteroides fragilis Based on Whole Genome Sequencing Data and Clinical Application.</title>
        <authorList>
            <person name="Nielsen F.D."/>
            <person name="Justesen U.S."/>
        </authorList>
    </citation>
    <scope>NUCLEOTIDE SEQUENCE</scope>
    <source>
        <strain evidence="5">BF_BC_ODE_DK_2015_2</strain>
    </source>
</reference>
<dbReference type="InterPro" id="IPR042099">
    <property type="entry name" value="ANL_N_sf"/>
</dbReference>
<evidence type="ECO:0000256" key="2">
    <source>
        <dbReference type="ARBA" id="ARBA00022840"/>
    </source>
</evidence>
<dbReference type="Gene3D" id="3.30.300.30">
    <property type="match status" value="1"/>
</dbReference>
<dbReference type="Gene3D" id="3.40.50.12780">
    <property type="entry name" value="N-terminal domain of ligase-like"/>
    <property type="match status" value="1"/>
</dbReference>
<dbReference type="InterPro" id="IPR000873">
    <property type="entry name" value="AMP-dep_synth/lig_dom"/>
</dbReference>
<dbReference type="InterPro" id="IPR020845">
    <property type="entry name" value="AMP-binding_CS"/>
</dbReference>
<dbReference type="Pfam" id="PF23562">
    <property type="entry name" value="AMP-binding_C_3"/>
    <property type="match status" value="1"/>
</dbReference>
<proteinExistence type="predicted"/>
<evidence type="ECO:0000313" key="5">
    <source>
        <dbReference type="EMBL" id="MCZ2653292.1"/>
    </source>
</evidence>
<dbReference type="InterPro" id="IPR045851">
    <property type="entry name" value="AMP-bd_C_sf"/>
</dbReference>
<dbReference type="GO" id="GO:0004467">
    <property type="term" value="F:long-chain fatty acid-CoA ligase activity"/>
    <property type="evidence" value="ECO:0007669"/>
    <property type="project" value="UniProtKB-EC"/>
</dbReference>
<dbReference type="AlphaFoldDB" id="A0ABD4VQT2"/>
<dbReference type="SUPFAM" id="SSF56801">
    <property type="entry name" value="Acetyl-CoA synthetase-like"/>
    <property type="match status" value="1"/>
</dbReference>
<name>A0ABD4VQT2_BACFG</name>
<comment type="catalytic activity">
    <reaction evidence="3">
        <text>a long-chain fatty acid + ATP + CoA = a long-chain fatty acyl-CoA + AMP + diphosphate</text>
        <dbReference type="Rhea" id="RHEA:15421"/>
        <dbReference type="ChEBI" id="CHEBI:30616"/>
        <dbReference type="ChEBI" id="CHEBI:33019"/>
        <dbReference type="ChEBI" id="CHEBI:57287"/>
        <dbReference type="ChEBI" id="CHEBI:57560"/>
        <dbReference type="ChEBI" id="CHEBI:83139"/>
        <dbReference type="ChEBI" id="CHEBI:456215"/>
        <dbReference type="EC" id="6.2.1.3"/>
    </reaction>
    <physiologicalReaction direction="left-to-right" evidence="3">
        <dbReference type="Rhea" id="RHEA:15422"/>
    </physiologicalReaction>
</comment>
<dbReference type="PROSITE" id="PS00455">
    <property type="entry name" value="AMP_BINDING"/>
    <property type="match status" value="1"/>
</dbReference>
<comment type="caution">
    <text evidence="5">The sequence shown here is derived from an EMBL/GenBank/DDBJ whole genome shotgun (WGS) entry which is preliminary data.</text>
</comment>
<keyword evidence="1" id="KW-0547">Nucleotide-binding</keyword>